<dbReference type="AlphaFoldDB" id="A0A5C6CV24"/>
<reference evidence="3 4" key="1">
    <citation type="submission" date="2019-02" db="EMBL/GenBank/DDBJ databases">
        <title>Deep-cultivation of Planctomycetes and their phenomic and genomic characterization uncovers novel biology.</title>
        <authorList>
            <person name="Wiegand S."/>
            <person name="Jogler M."/>
            <person name="Boedeker C."/>
            <person name="Pinto D."/>
            <person name="Vollmers J."/>
            <person name="Rivas-Marin E."/>
            <person name="Kohn T."/>
            <person name="Peeters S.H."/>
            <person name="Heuer A."/>
            <person name="Rast P."/>
            <person name="Oberbeckmann S."/>
            <person name="Bunk B."/>
            <person name="Jeske O."/>
            <person name="Meyerdierks A."/>
            <person name="Storesund J.E."/>
            <person name="Kallscheuer N."/>
            <person name="Luecker S."/>
            <person name="Lage O.M."/>
            <person name="Pohl T."/>
            <person name="Merkel B.J."/>
            <person name="Hornburger P."/>
            <person name="Mueller R.-W."/>
            <person name="Bruemmer F."/>
            <person name="Labrenz M."/>
            <person name="Spormann A.M."/>
            <person name="Op Den Camp H."/>
            <person name="Overmann J."/>
            <person name="Amann R."/>
            <person name="Jetten M.S.M."/>
            <person name="Mascher T."/>
            <person name="Medema M.H."/>
            <person name="Devos D.P."/>
            <person name="Kaster A.-K."/>
            <person name="Ovreas L."/>
            <person name="Rohde M."/>
            <person name="Galperin M.Y."/>
            <person name="Jogler C."/>
        </authorList>
    </citation>
    <scope>NUCLEOTIDE SEQUENCE [LARGE SCALE GENOMIC DNA]</scope>
    <source>
        <strain evidence="3 4">Pla144</strain>
    </source>
</reference>
<dbReference type="FunFam" id="3.40.50.720:FF:000084">
    <property type="entry name" value="Short-chain dehydrogenase reductase"/>
    <property type="match status" value="1"/>
</dbReference>
<dbReference type="SUPFAM" id="SSF51735">
    <property type="entry name" value="NAD(P)-binding Rossmann-fold domains"/>
    <property type="match status" value="1"/>
</dbReference>
<dbReference type="Proteomes" id="UP000318437">
    <property type="component" value="Unassembled WGS sequence"/>
</dbReference>
<dbReference type="InterPro" id="IPR002347">
    <property type="entry name" value="SDR_fam"/>
</dbReference>
<dbReference type="InterPro" id="IPR036291">
    <property type="entry name" value="NAD(P)-bd_dom_sf"/>
</dbReference>
<dbReference type="GO" id="GO:0047044">
    <property type="term" value="F:androstan-3-alpha,17-beta-diol dehydrogenase (NAD+) activity"/>
    <property type="evidence" value="ECO:0007669"/>
    <property type="project" value="UniProtKB-EC"/>
</dbReference>
<dbReference type="NCBIfam" id="NF005559">
    <property type="entry name" value="PRK07231.1"/>
    <property type="match status" value="1"/>
</dbReference>
<dbReference type="RefSeq" id="WP_197530497.1">
    <property type="nucleotide sequence ID" value="NZ_SJPS01000002.1"/>
</dbReference>
<sequence length="262" mass="27471">MVNDAYPGLSGKTAIVTGGAKGIGAACVQFLAEQGANVACLDLDKEAGNSLAATIGPNVMSYGLDVSKSSLVHETVKKVAEDLGSPTLLVNNAGISHYGTVTETTDQQWDRILDVNLKSYFLCAREVIPYMLSAGKGAIVNVASVQSFMSQQRVAAYCASKAGIIGLSRAIAVDHAPTIRCNAICPGTVDTPMLADAIADVSDKEAILQECRDMYLMKRIAEPLEVAQLVAYLLSNLSSFITGQAIRIDGGIGLEIGASVRD</sequence>
<protein>
    <submittedName>
        <fullName evidence="3">3-alpha-(Or 20-beta)-hydroxysteroid dehydrogenase</fullName>
        <ecNumber evidence="3">1.1.1.53</ecNumber>
    </submittedName>
</protein>
<dbReference type="PRINTS" id="PR00081">
    <property type="entry name" value="GDHRDH"/>
</dbReference>
<dbReference type="EMBL" id="SJPS01000002">
    <property type="protein sequence ID" value="TWU28440.1"/>
    <property type="molecule type" value="Genomic_DNA"/>
</dbReference>
<dbReference type="EC" id="1.1.1.53" evidence="3"/>
<dbReference type="PANTHER" id="PTHR24321:SF8">
    <property type="entry name" value="ESTRADIOL 17-BETA-DEHYDROGENASE 8-RELATED"/>
    <property type="match status" value="1"/>
</dbReference>
<evidence type="ECO:0000313" key="4">
    <source>
        <dbReference type="Proteomes" id="UP000318437"/>
    </source>
</evidence>
<gene>
    <name evidence="3" type="primary">fabG3</name>
    <name evidence="3" type="ORF">Pla144_17300</name>
</gene>
<dbReference type="InterPro" id="IPR020904">
    <property type="entry name" value="Sc_DH/Rdtase_CS"/>
</dbReference>
<organism evidence="3 4">
    <name type="scientific">Bythopirellula polymerisocia</name>
    <dbReference type="NCBI Taxonomy" id="2528003"/>
    <lineage>
        <taxon>Bacteria</taxon>
        <taxon>Pseudomonadati</taxon>
        <taxon>Planctomycetota</taxon>
        <taxon>Planctomycetia</taxon>
        <taxon>Pirellulales</taxon>
        <taxon>Lacipirellulaceae</taxon>
        <taxon>Bythopirellula</taxon>
    </lineage>
</organism>
<dbReference type="PANTHER" id="PTHR24321">
    <property type="entry name" value="DEHYDROGENASES, SHORT CHAIN"/>
    <property type="match status" value="1"/>
</dbReference>
<proteinExistence type="inferred from homology"/>
<name>A0A5C6CV24_9BACT</name>
<evidence type="ECO:0000313" key="3">
    <source>
        <dbReference type="EMBL" id="TWU28440.1"/>
    </source>
</evidence>
<evidence type="ECO:0000256" key="2">
    <source>
        <dbReference type="ARBA" id="ARBA00023002"/>
    </source>
</evidence>
<dbReference type="PRINTS" id="PR00080">
    <property type="entry name" value="SDRFAMILY"/>
</dbReference>
<keyword evidence="4" id="KW-1185">Reference proteome</keyword>
<comment type="similarity">
    <text evidence="1">Belongs to the short-chain dehydrogenases/reductases (SDR) family.</text>
</comment>
<dbReference type="PROSITE" id="PS00061">
    <property type="entry name" value="ADH_SHORT"/>
    <property type="match status" value="1"/>
</dbReference>
<dbReference type="CDD" id="cd05233">
    <property type="entry name" value="SDR_c"/>
    <property type="match status" value="1"/>
</dbReference>
<dbReference type="Pfam" id="PF13561">
    <property type="entry name" value="adh_short_C2"/>
    <property type="match status" value="1"/>
</dbReference>
<dbReference type="Gene3D" id="3.40.50.720">
    <property type="entry name" value="NAD(P)-binding Rossmann-like Domain"/>
    <property type="match status" value="1"/>
</dbReference>
<accession>A0A5C6CV24</accession>
<comment type="caution">
    <text evidence="3">The sequence shown here is derived from an EMBL/GenBank/DDBJ whole genome shotgun (WGS) entry which is preliminary data.</text>
</comment>
<evidence type="ECO:0000256" key="1">
    <source>
        <dbReference type="ARBA" id="ARBA00006484"/>
    </source>
</evidence>
<keyword evidence="2 3" id="KW-0560">Oxidoreductase</keyword>